<name>A0A8K0SGC2_9HYPO</name>
<sequence length="296" mass="32415">MKNITLVGASGSLGSVILSKLLETGRFNVQVLRRPTSSAAFPAAVKVVDVLLSAVEDVKAALEGQDALISALGISQVQDQANLTDACIAAGVQRFIPAEFGADVENEKVQTLPVYAPIVKVRNHLIERSRDTSLTYTFVHNGGFLDWGLQHDFLLKVSDYQPMLIDGGSRLFSATTVSSIADAVVGILDHPQETKNRAVYIEDCKITQNTLYQLAKEVAPLKPWAPIHVKLDDLTADADRRVAEGTADRDVMVPYLYRALMDPECGGNFREVDNGLLGLKQFTEEDLRNIVREHVK</sequence>
<dbReference type="Pfam" id="PF13460">
    <property type="entry name" value="NAD_binding_10"/>
    <property type="match status" value="1"/>
</dbReference>
<comment type="caution">
    <text evidence="5">The sequence shown here is derived from an EMBL/GenBank/DDBJ whole genome shotgun (WGS) entry which is preliminary data.</text>
</comment>
<reference evidence="5" key="1">
    <citation type="journal article" date="2021" name="Nat. Commun.">
        <title>Genetic determinants of endophytism in the Arabidopsis root mycobiome.</title>
        <authorList>
            <person name="Mesny F."/>
            <person name="Miyauchi S."/>
            <person name="Thiergart T."/>
            <person name="Pickel B."/>
            <person name="Atanasova L."/>
            <person name="Karlsson M."/>
            <person name="Huettel B."/>
            <person name="Barry K.W."/>
            <person name="Haridas S."/>
            <person name="Chen C."/>
            <person name="Bauer D."/>
            <person name="Andreopoulos W."/>
            <person name="Pangilinan J."/>
            <person name="LaButti K."/>
            <person name="Riley R."/>
            <person name="Lipzen A."/>
            <person name="Clum A."/>
            <person name="Drula E."/>
            <person name="Henrissat B."/>
            <person name="Kohler A."/>
            <person name="Grigoriev I.V."/>
            <person name="Martin F.M."/>
            <person name="Hacquard S."/>
        </authorList>
    </citation>
    <scope>NUCLEOTIDE SEQUENCE</scope>
    <source>
        <strain evidence="5">MPI-CAGE-CH-0235</strain>
    </source>
</reference>
<keyword evidence="2" id="KW-0521">NADP</keyword>
<dbReference type="InterPro" id="IPR051609">
    <property type="entry name" value="NmrA/Isoflavone_reductase-like"/>
</dbReference>
<dbReference type="AlphaFoldDB" id="A0A8K0SGC2"/>
<dbReference type="GO" id="GO:0016491">
    <property type="term" value="F:oxidoreductase activity"/>
    <property type="evidence" value="ECO:0007669"/>
    <property type="project" value="UniProtKB-KW"/>
</dbReference>
<comment type="similarity">
    <text evidence="1">Belongs to the NmrA-type oxidoreductase family. Isoflavone reductase subfamily.</text>
</comment>
<evidence type="ECO:0000259" key="4">
    <source>
        <dbReference type="Pfam" id="PF13460"/>
    </source>
</evidence>
<protein>
    <recommendedName>
        <fullName evidence="4">NAD(P)-binding domain-containing protein</fullName>
    </recommendedName>
</protein>
<evidence type="ECO:0000256" key="2">
    <source>
        <dbReference type="ARBA" id="ARBA00022857"/>
    </source>
</evidence>
<dbReference type="OrthoDB" id="9974981at2759"/>
<evidence type="ECO:0000256" key="1">
    <source>
        <dbReference type="ARBA" id="ARBA00005725"/>
    </source>
</evidence>
<dbReference type="InterPro" id="IPR045312">
    <property type="entry name" value="PCBER-like"/>
</dbReference>
<dbReference type="InterPro" id="IPR036291">
    <property type="entry name" value="NAD(P)-bd_dom_sf"/>
</dbReference>
<evidence type="ECO:0000313" key="6">
    <source>
        <dbReference type="Proteomes" id="UP000813444"/>
    </source>
</evidence>
<dbReference type="Gene3D" id="3.90.25.10">
    <property type="entry name" value="UDP-galactose 4-epimerase, domain 1"/>
    <property type="match status" value="1"/>
</dbReference>
<dbReference type="InterPro" id="IPR016040">
    <property type="entry name" value="NAD(P)-bd_dom"/>
</dbReference>
<dbReference type="EMBL" id="JAGPNK010000018">
    <property type="protein sequence ID" value="KAH7305513.1"/>
    <property type="molecule type" value="Genomic_DNA"/>
</dbReference>
<dbReference type="Gene3D" id="3.40.50.720">
    <property type="entry name" value="NAD(P)-binding Rossmann-like Domain"/>
    <property type="match status" value="1"/>
</dbReference>
<accession>A0A8K0SGC2</accession>
<organism evidence="5 6">
    <name type="scientific">Stachybotrys elegans</name>
    <dbReference type="NCBI Taxonomy" id="80388"/>
    <lineage>
        <taxon>Eukaryota</taxon>
        <taxon>Fungi</taxon>
        <taxon>Dikarya</taxon>
        <taxon>Ascomycota</taxon>
        <taxon>Pezizomycotina</taxon>
        <taxon>Sordariomycetes</taxon>
        <taxon>Hypocreomycetidae</taxon>
        <taxon>Hypocreales</taxon>
        <taxon>Stachybotryaceae</taxon>
        <taxon>Stachybotrys</taxon>
    </lineage>
</organism>
<feature type="domain" description="NAD(P)-binding" evidence="4">
    <location>
        <begin position="8"/>
        <end position="191"/>
    </location>
</feature>
<gene>
    <name evidence="5" type="ORF">B0I35DRAFT_483867</name>
</gene>
<dbReference type="Proteomes" id="UP000813444">
    <property type="component" value="Unassembled WGS sequence"/>
</dbReference>
<keyword evidence="6" id="KW-1185">Reference proteome</keyword>
<dbReference type="PANTHER" id="PTHR47706">
    <property type="entry name" value="NMRA-LIKE FAMILY PROTEIN"/>
    <property type="match status" value="1"/>
</dbReference>
<evidence type="ECO:0000256" key="3">
    <source>
        <dbReference type="ARBA" id="ARBA00023002"/>
    </source>
</evidence>
<dbReference type="SUPFAM" id="SSF51735">
    <property type="entry name" value="NAD(P)-binding Rossmann-fold domains"/>
    <property type="match status" value="1"/>
</dbReference>
<proteinExistence type="inferred from homology"/>
<evidence type="ECO:0000313" key="5">
    <source>
        <dbReference type="EMBL" id="KAH7305513.1"/>
    </source>
</evidence>
<dbReference type="PANTHER" id="PTHR47706:SF1">
    <property type="entry name" value="CIPA-LIKE, PUTATIVE (AFU_ORTHOLOGUE AFUA_1G12460)-RELATED"/>
    <property type="match status" value="1"/>
</dbReference>
<keyword evidence="3" id="KW-0560">Oxidoreductase</keyword>
<dbReference type="CDD" id="cd05259">
    <property type="entry name" value="PCBER_SDR_a"/>
    <property type="match status" value="1"/>
</dbReference>